<feature type="transmembrane region" description="Helical" evidence="2">
    <location>
        <begin position="51"/>
        <end position="69"/>
    </location>
</feature>
<evidence type="ECO:0000256" key="1">
    <source>
        <dbReference type="SAM" id="MobiDB-lite"/>
    </source>
</evidence>
<dbReference type="OrthoDB" id="3219582at2759"/>
<reference evidence="3 4" key="1">
    <citation type="submission" date="2014-11" db="EMBL/GenBank/DDBJ databases">
        <authorList>
            <person name="Wibberg Daniel"/>
        </authorList>
    </citation>
    <scope>NUCLEOTIDE SEQUENCE [LARGE SCALE GENOMIC DNA]</scope>
    <source>
        <strain evidence="3">Rhizoctonia solani AG1-IB 7/3/14</strain>
    </source>
</reference>
<dbReference type="STRING" id="1108050.A0A0B7F584"/>
<keyword evidence="2" id="KW-0472">Membrane</keyword>
<evidence type="ECO:0000313" key="4">
    <source>
        <dbReference type="Proteomes" id="UP000059188"/>
    </source>
</evidence>
<keyword evidence="2" id="KW-1133">Transmembrane helix</keyword>
<evidence type="ECO:0000313" key="3">
    <source>
        <dbReference type="EMBL" id="CEL53231.1"/>
    </source>
</evidence>
<feature type="transmembrane region" description="Helical" evidence="2">
    <location>
        <begin position="173"/>
        <end position="195"/>
    </location>
</feature>
<organism evidence="3 4">
    <name type="scientific">Thanatephorus cucumeris (strain AG1-IB / isolate 7/3/14)</name>
    <name type="common">Lettuce bottom rot fungus</name>
    <name type="synonym">Rhizoctonia solani</name>
    <dbReference type="NCBI Taxonomy" id="1108050"/>
    <lineage>
        <taxon>Eukaryota</taxon>
        <taxon>Fungi</taxon>
        <taxon>Dikarya</taxon>
        <taxon>Basidiomycota</taxon>
        <taxon>Agaricomycotina</taxon>
        <taxon>Agaricomycetes</taxon>
        <taxon>Cantharellales</taxon>
        <taxon>Ceratobasidiaceae</taxon>
        <taxon>Rhizoctonia</taxon>
        <taxon>Rhizoctonia solani AG-1</taxon>
    </lineage>
</organism>
<sequence length="784" mass="85279">MSLLCLSLAATLRCAGIPRIQSIVLIIPPALEALVSLFLVWTVWRNGRKRWLLVAEAWIFLILAILDYVSHALVRGMWSVSVFEPMDKAVGVLSGIPILTYMAFLFLLIRSDLLPTISPSILRTTFQFTLISLIPPTIMSHELGSLLGVSYRINMATLVPETGFENLTTRSLSYAFTTSAVVILSSFQLLIFLLCTWRISQAWDRASQPVFVSAMGGGRARSNSASTSCLADERGIRGLSWLALGLAIGATESLLSLGPQTFVLVLVRRILRVLSRSSLIYALHRGSSDGFSHLEDGKTGIKRLISHPRFSTFAQLTPTATSFYNQRQNGQSSDPSTPHSRVTVLYDQKSAPVLQMRFSGLDVPDSSEFRTRSGSVGTSVYGNTGHSTRTGVSRSRTISEKRSVPPLPSIQIPPSAILAGVVATQSAHSSRNSMVPPVPSLATQSQTRLALGSRNRSNSTQSSSRNRSNSNLGSSDEPDSMSTEGVRELRNQFPVVPPRAAMRQGPTQLAYAVEEEEEVDSSSSGRGQARIRGHARTDTADSNLSALSGMSSPRRKPVPAHTPGGTIIELPRVTPTRQETNRPSVQESISGEQVVVETHSALFPPERYDYQSSRASSDSGTLTLTATPSPAEILTGRPARLSERVAQIERQRLSGEEHAWMMRAPQVPMSQSVITRTPELKTVDDFESSRVEFEGVASPKSAWSARPRGSVLGLDTRPPRPGSNVEGWGRKLSDSDPSQVPPSLRALATDEARAGDESRWRDRPNPTTGTRIRAPESGCESQST</sequence>
<feature type="compositionally biased region" description="Basic and acidic residues" evidence="1">
    <location>
        <begin position="748"/>
        <end position="764"/>
    </location>
</feature>
<feature type="region of interest" description="Disordered" evidence="1">
    <location>
        <begin position="364"/>
        <end position="409"/>
    </location>
</feature>
<name>A0A0B7F584_THACB</name>
<accession>A0A0B7F584</accession>
<feature type="compositionally biased region" description="Polar residues" evidence="1">
    <location>
        <begin position="540"/>
        <end position="551"/>
    </location>
</feature>
<dbReference type="EMBL" id="LN679111">
    <property type="protein sequence ID" value="CEL53231.1"/>
    <property type="molecule type" value="Genomic_DNA"/>
</dbReference>
<feature type="compositionally biased region" description="Polar residues" evidence="1">
    <location>
        <begin position="575"/>
        <end position="589"/>
    </location>
</feature>
<feature type="transmembrane region" description="Helical" evidence="2">
    <location>
        <begin position="26"/>
        <end position="44"/>
    </location>
</feature>
<feature type="region of interest" description="Disordered" evidence="1">
    <location>
        <begin position="700"/>
        <end position="784"/>
    </location>
</feature>
<feature type="region of interest" description="Disordered" evidence="1">
    <location>
        <begin position="428"/>
        <end position="485"/>
    </location>
</feature>
<dbReference type="Proteomes" id="UP000059188">
    <property type="component" value="Unassembled WGS sequence"/>
</dbReference>
<keyword evidence="4" id="KW-1185">Reference proteome</keyword>
<evidence type="ECO:0000256" key="2">
    <source>
        <dbReference type="SAM" id="Phobius"/>
    </source>
</evidence>
<dbReference type="AlphaFoldDB" id="A0A0B7F584"/>
<feature type="compositionally biased region" description="Polar residues" evidence="1">
    <location>
        <begin position="372"/>
        <end position="396"/>
    </location>
</feature>
<protein>
    <recommendedName>
        <fullName evidence="5">Transmembrane protein</fullName>
    </recommendedName>
</protein>
<keyword evidence="2" id="KW-0812">Transmembrane</keyword>
<feature type="transmembrane region" description="Helical" evidence="2">
    <location>
        <begin position="89"/>
        <end position="109"/>
    </location>
</feature>
<proteinExistence type="predicted"/>
<gene>
    <name evidence="3" type="ORF">RSOLAG1IB_06197</name>
</gene>
<feature type="region of interest" description="Disordered" evidence="1">
    <location>
        <begin position="513"/>
        <end position="589"/>
    </location>
</feature>
<feature type="compositionally biased region" description="Low complexity" evidence="1">
    <location>
        <begin position="453"/>
        <end position="475"/>
    </location>
</feature>
<evidence type="ECO:0008006" key="5">
    <source>
        <dbReference type="Google" id="ProtNLM"/>
    </source>
</evidence>